<name>A0A8I3AWC0_VERLO</name>
<reference evidence="2" key="1">
    <citation type="journal article" date="2021" name="Mol. Plant Pathol.">
        <title>A 20-kb lineage-specific genomic region tames virulence in pathogenic amphidiploid Verticillium longisporum.</title>
        <authorList>
            <person name="Harting R."/>
            <person name="Starke J."/>
            <person name="Kusch H."/>
            <person name="Poggeler S."/>
            <person name="Maurus I."/>
            <person name="Schluter R."/>
            <person name="Landesfeind M."/>
            <person name="Bulla I."/>
            <person name="Nowrousian M."/>
            <person name="de Jonge R."/>
            <person name="Stahlhut G."/>
            <person name="Hoff K.J."/>
            <person name="Asshauer K.P."/>
            <person name="Thurmer A."/>
            <person name="Stanke M."/>
            <person name="Daniel R."/>
            <person name="Morgenstern B."/>
            <person name="Thomma B.P.H.J."/>
            <person name="Kronstad J.W."/>
            <person name="Braus-Stromeyer S.A."/>
            <person name="Braus G.H."/>
        </authorList>
    </citation>
    <scope>NUCLEOTIDE SEQUENCE</scope>
    <source>
        <strain evidence="2">Vl32</strain>
    </source>
</reference>
<evidence type="ECO:0000313" key="3">
    <source>
        <dbReference type="Proteomes" id="UP000689129"/>
    </source>
</evidence>
<dbReference type="Proteomes" id="UP000689129">
    <property type="component" value="Unassembled WGS sequence"/>
</dbReference>
<dbReference type="AlphaFoldDB" id="A0A8I3AWC0"/>
<accession>A0A8I3AWC0</accession>
<evidence type="ECO:0000313" key="2">
    <source>
        <dbReference type="EMBL" id="KAG7141558.1"/>
    </source>
</evidence>
<protein>
    <submittedName>
        <fullName evidence="2">Uncharacterized protein</fullName>
    </submittedName>
</protein>
<dbReference type="EMBL" id="JAEMWZ010000029">
    <property type="protein sequence ID" value="KAG7141558.1"/>
    <property type="molecule type" value="Genomic_DNA"/>
</dbReference>
<organism evidence="2 3">
    <name type="scientific">Verticillium longisporum</name>
    <name type="common">Verticillium dahliae var. longisporum</name>
    <dbReference type="NCBI Taxonomy" id="100787"/>
    <lineage>
        <taxon>Eukaryota</taxon>
        <taxon>Fungi</taxon>
        <taxon>Dikarya</taxon>
        <taxon>Ascomycota</taxon>
        <taxon>Pezizomycotina</taxon>
        <taxon>Sordariomycetes</taxon>
        <taxon>Hypocreomycetidae</taxon>
        <taxon>Glomerellales</taxon>
        <taxon>Plectosphaerellaceae</taxon>
        <taxon>Verticillium</taxon>
    </lineage>
</organism>
<sequence>MLCIFRSPTLASQDVVVRWLDRGVLSHWSTTYLSRGQNIESRKRRSEAIADSMRGAPTRRESGLVQPDCRPPNWQARVAFLRLLFPSLL</sequence>
<comment type="caution">
    <text evidence="2">The sequence shown here is derived from an EMBL/GenBank/DDBJ whole genome shotgun (WGS) entry which is preliminary data.</text>
</comment>
<proteinExistence type="predicted"/>
<gene>
    <name evidence="2" type="ORF">HYQ45_001828</name>
</gene>
<feature type="region of interest" description="Disordered" evidence="1">
    <location>
        <begin position="43"/>
        <end position="67"/>
    </location>
</feature>
<evidence type="ECO:0000256" key="1">
    <source>
        <dbReference type="SAM" id="MobiDB-lite"/>
    </source>
</evidence>